<dbReference type="AlphaFoldDB" id="A0A2P8GSG1"/>
<gene>
    <name evidence="2" type="ORF">CLV49_0494</name>
</gene>
<name>A0A2P8GSG1_9MICO</name>
<sequence>MEVMVAVRTEKQGVSTRSIVLDSLATQRTLIERVIASAVPLLLGAGISLPYGVKYGYVAAVLLLPVWVSILPRYRGARLYVILGVAAVVSGFVLTGFAAADHAISSSLLLDNTIIMLGLVSGTGALLWSRHIVGAPMSAVWFGAGMVAAIPLGSGIDSDNPWRFGISLPITVLLLALAWKWKSRPLEIVFILVVGGISSLNDARSGSAMLLMSAALVAWQLRPKAAGRRGSTVRTLLGFVVLGSAVYTIAQAVILGGLLGERTQERTQAQIDTSGSLILGGRPEAAATTSLISENPFGYGSGTLATLSDILVAKTGMSSIGYLPNNGYVENYMFGVGFEVHSVLGDLWIRFGLIGAAFTVLLLVLTFRTIADMLARRAASALVVWLAVRMIWNVLFSPIGTSVPLIMLFLAVGLLPAKESPLPSGPPDLPKRSKRRITS</sequence>
<feature type="transmembrane region" description="Helical" evidence="1">
    <location>
        <begin position="30"/>
        <end position="49"/>
    </location>
</feature>
<accession>A0A2P8GSG1</accession>
<dbReference type="EMBL" id="PYAU01000001">
    <property type="protein sequence ID" value="PSL36892.1"/>
    <property type="molecule type" value="Genomic_DNA"/>
</dbReference>
<keyword evidence="1" id="KW-1133">Transmembrane helix</keyword>
<reference evidence="2 3" key="1">
    <citation type="submission" date="2018-03" db="EMBL/GenBank/DDBJ databases">
        <title>Genomic Encyclopedia of Archaeal and Bacterial Type Strains, Phase II (KMG-II): from individual species to whole genera.</title>
        <authorList>
            <person name="Goeker M."/>
        </authorList>
    </citation>
    <scope>NUCLEOTIDE SEQUENCE [LARGE SCALE GENOMIC DNA]</scope>
    <source>
        <strain evidence="2 3">DSM 21548</strain>
    </source>
</reference>
<dbReference type="Proteomes" id="UP000241203">
    <property type="component" value="Unassembled WGS sequence"/>
</dbReference>
<evidence type="ECO:0000313" key="3">
    <source>
        <dbReference type="Proteomes" id="UP000241203"/>
    </source>
</evidence>
<evidence type="ECO:0000313" key="2">
    <source>
        <dbReference type="EMBL" id="PSL36892.1"/>
    </source>
</evidence>
<feature type="transmembrane region" description="Helical" evidence="1">
    <location>
        <begin position="55"/>
        <end position="72"/>
    </location>
</feature>
<feature type="transmembrane region" description="Helical" evidence="1">
    <location>
        <begin position="398"/>
        <end position="417"/>
    </location>
</feature>
<feature type="transmembrane region" description="Helical" evidence="1">
    <location>
        <begin position="235"/>
        <end position="259"/>
    </location>
</feature>
<feature type="transmembrane region" description="Helical" evidence="1">
    <location>
        <begin position="347"/>
        <end position="367"/>
    </location>
</feature>
<keyword evidence="1" id="KW-0812">Transmembrane</keyword>
<feature type="transmembrane region" description="Helical" evidence="1">
    <location>
        <begin position="79"/>
        <end position="100"/>
    </location>
</feature>
<keyword evidence="1" id="KW-0472">Membrane</keyword>
<proteinExistence type="predicted"/>
<comment type="caution">
    <text evidence="2">The sequence shown here is derived from an EMBL/GenBank/DDBJ whole genome shotgun (WGS) entry which is preliminary data.</text>
</comment>
<evidence type="ECO:0000256" key="1">
    <source>
        <dbReference type="SAM" id="Phobius"/>
    </source>
</evidence>
<feature type="transmembrane region" description="Helical" evidence="1">
    <location>
        <begin position="162"/>
        <end position="179"/>
    </location>
</feature>
<evidence type="ECO:0008006" key="4">
    <source>
        <dbReference type="Google" id="ProtNLM"/>
    </source>
</evidence>
<feature type="transmembrane region" description="Helical" evidence="1">
    <location>
        <begin position="139"/>
        <end position="156"/>
    </location>
</feature>
<feature type="transmembrane region" description="Helical" evidence="1">
    <location>
        <begin position="106"/>
        <end position="127"/>
    </location>
</feature>
<protein>
    <recommendedName>
        <fullName evidence="4">O-antigen ligase-like membrane protein</fullName>
    </recommendedName>
</protein>
<organism evidence="2 3">
    <name type="scientific">Labedella gwakjiensis</name>
    <dbReference type="NCBI Taxonomy" id="390269"/>
    <lineage>
        <taxon>Bacteria</taxon>
        <taxon>Bacillati</taxon>
        <taxon>Actinomycetota</taxon>
        <taxon>Actinomycetes</taxon>
        <taxon>Micrococcales</taxon>
        <taxon>Microbacteriaceae</taxon>
        <taxon>Labedella</taxon>
    </lineage>
</organism>